<proteinExistence type="predicted"/>
<dbReference type="AlphaFoldDB" id="A0A0W8G4W9"/>
<dbReference type="SUPFAM" id="SSF53335">
    <property type="entry name" value="S-adenosyl-L-methionine-dependent methyltransferases"/>
    <property type="match status" value="1"/>
</dbReference>
<keyword evidence="1 3" id="KW-0808">Transferase</keyword>
<sequence length="381" mass="42764">MQGSPALRRDVFPLGPMAVPKQIQTETNRRSLYRLHGLPVLQNRVYDTPAQARACPRGVMDLVQDMDTGLIHNAAFDPALLVYDENYQNEQAVSGVFRDHLNTVAGIVEQWFRDMELVEIGCGKGRFLELLRSRGVRVTGIDPAYEGTSPDVIQAPFSPELGIRAQGVILRHVLEHIPDPVAFLQNVVEANGGGGLVYIEVPCLEWIADRRAFFDIYYEHVNYFRLSDLRALFGTVHDSGRLFGGQYLYVVADLSSLRRPRRQPKDVFSLPDDFLAAVNRSVRLLAERGKRQAAVWGGSSKGVIFSLLMQQRGLVIDYVIDINPAKQGRFLAATGLKVDAPETVLQLLAEDDLVFIMNSNYYEEIRAVSGPNFRYVRIDND</sequence>
<dbReference type="GO" id="GO:0008168">
    <property type="term" value="F:methyltransferase activity"/>
    <property type="evidence" value="ECO:0007669"/>
    <property type="project" value="UniProtKB-KW"/>
</dbReference>
<dbReference type="PANTHER" id="PTHR43861">
    <property type="entry name" value="TRANS-ACONITATE 2-METHYLTRANSFERASE-RELATED"/>
    <property type="match status" value="1"/>
</dbReference>
<dbReference type="EMBL" id="LNQE01000248">
    <property type="protein sequence ID" value="KUG28207.1"/>
    <property type="molecule type" value="Genomic_DNA"/>
</dbReference>
<dbReference type="CDD" id="cd02440">
    <property type="entry name" value="AdoMet_MTases"/>
    <property type="match status" value="1"/>
</dbReference>
<dbReference type="Gene3D" id="3.40.50.720">
    <property type="entry name" value="NAD(P)-binding Rossmann-like Domain"/>
    <property type="match status" value="1"/>
</dbReference>
<evidence type="ECO:0000256" key="1">
    <source>
        <dbReference type="ARBA" id="ARBA00022679"/>
    </source>
</evidence>
<evidence type="ECO:0000259" key="2">
    <source>
        <dbReference type="Pfam" id="PF08484"/>
    </source>
</evidence>
<comment type="caution">
    <text evidence="3">The sequence shown here is derived from an EMBL/GenBank/DDBJ whole genome shotgun (WGS) entry which is preliminary data.</text>
</comment>
<name>A0A0W8G4W9_9ZZZZ</name>
<dbReference type="InterPro" id="IPR029063">
    <property type="entry name" value="SAM-dependent_MTases_sf"/>
</dbReference>
<keyword evidence="3" id="KW-0489">Methyltransferase</keyword>
<dbReference type="InterPro" id="IPR013691">
    <property type="entry name" value="MeTrfase_14"/>
</dbReference>
<reference evidence="3" key="1">
    <citation type="journal article" date="2015" name="Proc. Natl. Acad. Sci. U.S.A.">
        <title>Networks of energetic and metabolic interactions define dynamics in microbial communities.</title>
        <authorList>
            <person name="Embree M."/>
            <person name="Liu J.K."/>
            <person name="Al-Bassam M.M."/>
            <person name="Zengler K."/>
        </authorList>
    </citation>
    <scope>NUCLEOTIDE SEQUENCE</scope>
</reference>
<protein>
    <submittedName>
        <fullName evidence="3">C-methyltransferase</fullName>
    </submittedName>
</protein>
<accession>A0A0W8G4W9</accession>
<dbReference type="Gene3D" id="3.40.50.150">
    <property type="entry name" value="Vaccinia Virus protein VP39"/>
    <property type="match status" value="1"/>
</dbReference>
<dbReference type="PANTHER" id="PTHR43861:SF3">
    <property type="entry name" value="PUTATIVE (AFU_ORTHOLOGUE AFUA_2G14390)-RELATED"/>
    <property type="match status" value="1"/>
</dbReference>
<feature type="domain" description="C-methyltransferase" evidence="2">
    <location>
        <begin position="285"/>
        <end position="367"/>
    </location>
</feature>
<dbReference type="GO" id="GO:0032259">
    <property type="term" value="P:methylation"/>
    <property type="evidence" value="ECO:0007669"/>
    <property type="project" value="UniProtKB-KW"/>
</dbReference>
<organism evidence="3">
    <name type="scientific">hydrocarbon metagenome</name>
    <dbReference type="NCBI Taxonomy" id="938273"/>
    <lineage>
        <taxon>unclassified sequences</taxon>
        <taxon>metagenomes</taxon>
        <taxon>ecological metagenomes</taxon>
    </lineage>
</organism>
<dbReference type="Pfam" id="PF13489">
    <property type="entry name" value="Methyltransf_23"/>
    <property type="match status" value="1"/>
</dbReference>
<dbReference type="Pfam" id="PF08484">
    <property type="entry name" value="Methyltransf_14"/>
    <property type="match status" value="1"/>
</dbReference>
<gene>
    <name evidence="3" type="ORF">ASZ90_001919</name>
</gene>
<evidence type="ECO:0000313" key="3">
    <source>
        <dbReference type="EMBL" id="KUG28207.1"/>
    </source>
</evidence>